<sequence length="134" mass="14239">MKLCLRMELFVVSALYAMSLVGMGGTGGGTVYVGNGKIVGVGAGNLRYRGTYIEQGGRIKGTVNLYAPTGGTLVTGAQVPADSRWSLTLDWPANFSDGKPQAPIVEGRQVHIVMEKSTISNASRFYPDGRRALD</sequence>
<protein>
    <submittedName>
        <fullName evidence="1">Uncharacterized protein</fullName>
    </submittedName>
</protein>
<proteinExistence type="predicted"/>
<evidence type="ECO:0000313" key="2">
    <source>
        <dbReference type="Proteomes" id="UP000246085"/>
    </source>
</evidence>
<evidence type="ECO:0000313" key="1">
    <source>
        <dbReference type="EMBL" id="SPP97959.1"/>
    </source>
</evidence>
<dbReference type="Proteomes" id="UP000246085">
    <property type="component" value="Chromosome BRAD3257"/>
</dbReference>
<name>A0A2U3Q9F7_9BRAD</name>
<accession>A0A2U3Q9F7</accession>
<dbReference type="EMBL" id="LS398110">
    <property type="protein sequence ID" value="SPP97959.1"/>
    <property type="molecule type" value="Genomic_DNA"/>
</dbReference>
<dbReference type="KEGG" id="bvz:BRAD3257_7150"/>
<gene>
    <name evidence="1" type="ORF">BRAD3257_7150</name>
</gene>
<dbReference type="AlphaFoldDB" id="A0A2U3Q9F7"/>
<reference evidence="1 2" key="1">
    <citation type="submission" date="2018-03" db="EMBL/GenBank/DDBJ databases">
        <authorList>
            <person name="Gully D."/>
        </authorList>
    </citation>
    <scope>NUCLEOTIDE SEQUENCE [LARGE SCALE GENOMIC DNA]</scope>
    <source>
        <strain evidence="1">ORS3257</strain>
    </source>
</reference>
<organism evidence="1 2">
    <name type="scientific">Bradyrhizobium vignae</name>
    <dbReference type="NCBI Taxonomy" id="1549949"/>
    <lineage>
        <taxon>Bacteria</taxon>
        <taxon>Pseudomonadati</taxon>
        <taxon>Pseudomonadota</taxon>
        <taxon>Alphaproteobacteria</taxon>
        <taxon>Hyphomicrobiales</taxon>
        <taxon>Nitrobacteraceae</taxon>
        <taxon>Bradyrhizobium</taxon>
    </lineage>
</organism>